<dbReference type="Pfam" id="PF01610">
    <property type="entry name" value="DDE_Tnp_ISL3"/>
    <property type="match status" value="1"/>
</dbReference>
<sequence length="187" mass="22951">MLAIVSYLKRSFSNAEIVTDRFHIVQHINHRFNQLRVQIMNRFRLSHTEDQKKYRRLKRYWKLLLKDSTTLEPLKQVYHRIFKRPISQTEIVDELLSYNDELREAYHFSQLLRYYFAKRDPEGFQETLKTIAPTLPQSFKKEIHDLSSLPIKHCECFQNFSFKRRYKRTKQQNHVDQTNRFWLSQLL</sequence>
<proteinExistence type="predicted"/>
<accession>A0A377KKS5</accession>
<dbReference type="AlphaFoldDB" id="A0A377KKS5"/>
<gene>
    <name evidence="2" type="ORF">NCTC8129_02017</name>
</gene>
<evidence type="ECO:0000313" key="2">
    <source>
        <dbReference type="EMBL" id="STP29788.1"/>
    </source>
</evidence>
<protein>
    <submittedName>
        <fullName evidence="2">IS204/IS1001/IS1096/IS1165 family transposase</fullName>
    </submittedName>
</protein>
<feature type="domain" description="Transposase IS204/IS1001/IS1096/IS1165 DDE" evidence="1">
    <location>
        <begin position="4"/>
        <end position="147"/>
    </location>
</feature>
<dbReference type="InterPro" id="IPR002560">
    <property type="entry name" value="Transposase_DDE"/>
</dbReference>
<dbReference type="PANTHER" id="PTHR33498:SF1">
    <property type="entry name" value="TRANSPOSASE FOR INSERTION SEQUENCE ELEMENT IS1557"/>
    <property type="match status" value="1"/>
</dbReference>
<dbReference type="PANTHER" id="PTHR33498">
    <property type="entry name" value="TRANSPOSASE FOR INSERTION SEQUENCE ELEMENT IS1557"/>
    <property type="match status" value="1"/>
</dbReference>
<dbReference type="Proteomes" id="UP000254070">
    <property type="component" value="Unassembled WGS sequence"/>
</dbReference>
<organism evidence="2 3">
    <name type="scientific">Enterococcus durans</name>
    <dbReference type="NCBI Taxonomy" id="53345"/>
    <lineage>
        <taxon>Bacteria</taxon>
        <taxon>Bacillati</taxon>
        <taxon>Bacillota</taxon>
        <taxon>Bacilli</taxon>
        <taxon>Lactobacillales</taxon>
        <taxon>Enterococcaceae</taxon>
        <taxon>Enterococcus</taxon>
    </lineage>
</organism>
<name>A0A377KKS5_9ENTE</name>
<dbReference type="EMBL" id="UGIF01000002">
    <property type="protein sequence ID" value="STP29788.1"/>
    <property type="molecule type" value="Genomic_DNA"/>
</dbReference>
<reference evidence="2 3" key="1">
    <citation type="submission" date="2018-06" db="EMBL/GenBank/DDBJ databases">
        <authorList>
            <consortium name="Pathogen Informatics"/>
            <person name="Doyle S."/>
        </authorList>
    </citation>
    <scope>NUCLEOTIDE SEQUENCE [LARGE SCALE GENOMIC DNA]</scope>
    <source>
        <strain evidence="2 3">NCTC8129</strain>
    </source>
</reference>
<evidence type="ECO:0000259" key="1">
    <source>
        <dbReference type="Pfam" id="PF01610"/>
    </source>
</evidence>
<dbReference type="InterPro" id="IPR047951">
    <property type="entry name" value="Transpos_ISL3"/>
</dbReference>
<evidence type="ECO:0000313" key="3">
    <source>
        <dbReference type="Proteomes" id="UP000254070"/>
    </source>
</evidence>